<dbReference type="InParanoid" id="A0A1Y2F8E5"/>
<dbReference type="AlphaFoldDB" id="A0A1Y2F8E5"/>
<accession>A0A1Y2F8E5</accession>
<evidence type="ECO:0008006" key="3">
    <source>
        <dbReference type="Google" id="ProtNLM"/>
    </source>
</evidence>
<evidence type="ECO:0000313" key="2">
    <source>
        <dbReference type="Proteomes" id="UP000193467"/>
    </source>
</evidence>
<proteinExistence type="predicted"/>
<dbReference type="Proteomes" id="UP000193467">
    <property type="component" value="Unassembled WGS sequence"/>
</dbReference>
<reference evidence="1 2" key="1">
    <citation type="submission" date="2016-07" db="EMBL/GenBank/DDBJ databases">
        <title>Pervasive Adenine N6-methylation of Active Genes in Fungi.</title>
        <authorList>
            <consortium name="DOE Joint Genome Institute"/>
            <person name="Mondo S.J."/>
            <person name="Dannebaum R.O."/>
            <person name="Kuo R.C."/>
            <person name="Labutti K."/>
            <person name="Haridas S."/>
            <person name="Kuo A."/>
            <person name="Salamov A."/>
            <person name="Ahrendt S.R."/>
            <person name="Lipzen A."/>
            <person name="Sullivan W."/>
            <person name="Andreopoulos W.B."/>
            <person name="Clum A."/>
            <person name="Lindquist E."/>
            <person name="Daum C."/>
            <person name="Ramamoorthy G.K."/>
            <person name="Gryganskyi A."/>
            <person name="Culley D."/>
            <person name="Magnuson J.K."/>
            <person name="James T.Y."/>
            <person name="O'Malley M.A."/>
            <person name="Stajich J.E."/>
            <person name="Spatafora J.W."/>
            <person name="Visel A."/>
            <person name="Grigoriev I.V."/>
        </authorList>
    </citation>
    <scope>NUCLEOTIDE SEQUENCE [LARGE SCALE GENOMIC DNA]</scope>
    <source>
        <strain evidence="1 2">62-1032</strain>
    </source>
</reference>
<gene>
    <name evidence="1" type="ORF">BCR35DRAFT_94231</name>
</gene>
<dbReference type="SUPFAM" id="SSF53335">
    <property type="entry name" value="S-adenosyl-L-methionine-dependent methyltransferases"/>
    <property type="match status" value="1"/>
</dbReference>
<organism evidence="1 2">
    <name type="scientific">Leucosporidium creatinivorum</name>
    <dbReference type="NCBI Taxonomy" id="106004"/>
    <lineage>
        <taxon>Eukaryota</taxon>
        <taxon>Fungi</taxon>
        <taxon>Dikarya</taxon>
        <taxon>Basidiomycota</taxon>
        <taxon>Pucciniomycotina</taxon>
        <taxon>Microbotryomycetes</taxon>
        <taxon>Leucosporidiales</taxon>
        <taxon>Leucosporidium</taxon>
    </lineage>
</organism>
<protein>
    <recommendedName>
        <fullName evidence="3">Methyltransferase-domain-containing protein</fullName>
    </recommendedName>
</protein>
<sequence>MSSSLLLLQRHYAALSPTTASLIPSPPFPTSRDLSAPQTQQWLVDNLLSSDGDEEPSGQAWKKVFWRRVVKGIEEGFQERRNEGDAEVEEEEVHETILEELVKHLSSSSAPSERLARSYYWGPLAAGAEGWSRVQTTEEGRMISAGTTGLRTWQACISLSNHLIASPSLLAPSPSASPPTILELGAGVGLLSLVAGRLAPDDARLVATDVDEKVLQQLEENVELNDLQSKVKTRKLDWELSARLDEPAVKEELEEWERAAFGEAGRASLILEPTL</sequence>
<dbReference type="EMBL" id="MCGR01000026">
    <property type="protein sequence ID" value="ORY79734.1"/>
    <property type="molecule type" value="Genomic_DNA"/>
</dbReference>
<dbReference type="CDD" id="cd02440">
    <property type="entry name" value="AdoMet_MTases"/>
    <property type="match status" value="1"/>
</dbReference>
<dbReference type="InterPro" id="IPR029063">
    <property type="entry name" value="SAM-dependent_MTases_sf"/>
</dbReference>
<dbReference type="PANTHER" id="PTHR14614:SF130">
    <property type="entry name" value="PROTEIN-LYSINE N-METHYLTRANSFERASE EEF2KMT"/>
    <property type="match status" value="1"/>
</dbReference>
<name>A0A1Y2F8E5_9BASI</name>
<dbReference type="PANTHER" id="PTHR14614">
    <property type="entry name" value="HEPATOCELLULAR CARCINOMA-ASSOCIATED ANTIGEN"/>
    <property type="match status" value="1"/>
</dbReference>
<dbReference type="OrthoDB" id="194386at2759"/>
<keyword evidence="2" id="KW-1185">Reference proteome</keyword>
<dbReference type="Pfam" id="PF10294">
    <property type="entry name" value="Methyltransf_16"/>
    <property type="match status" value="1"/>
</dbReference>
<dbReference type="InterPro" id="IPR019410">
    <property type="entry name" value="Methyltransf_16"/>
</dbReference>
<dbReference type="Gene3D" id="3.40.50.150">
    <property type="entry name" value="Vaccinia Virus protein VP39"/>
    <property type="match status" value="1"/>
</dbReference>
<dbReference type="GO" id="GO:0008757">
    <property type="term" value="F:S-adenosylmethionine-dependent methyltransferase activity"/>
    <property type="evidence" value="ECO:0007669"/>
    <property type="project" value="UniProtKB-ARBA"/>
</dbReference>
<dbReference type="STRING" id="106004.A0A1Y2F8E5"/>
<comment type="caution">
    <text evidence="1">The sequence shown here is derived from an EMBL/GenBank/DDBJ whole genome shotgun (WGS) entry which is preliminary data.</text>
</comment>
<evidence type="ECO:0000313" key="1">
    <source>
        <dbReference type="EMBL" id="ORY79734.1"/>
    </source>
</evidence>